<proteinExistence type="predicted"/>
<name>A0A4S2HCW2_9PROT</name>
<protein>
    <recommendedName>
        <fullName evidence="3">STAS/SEC14 domain-containing protein</fullName>
    </recommendedName>
</protein>
<dbReference type="EMBL" id="SRXV01000002">
    <property type="protein sequence ID" value="TGY93302.1"/>
    <property type="molecule type" value="Genomic_DNA"/>
</dbReference>
<evidence type="ECO:0008006" key="3">
    <source>
        <dbReference type="Google" id="ProtNLM"/>
    </source>
</evidence>
<accession>A0A4S2HCW2</accession>
<sequence>MTDSQSRVDRTYLEDIDAVLVTIEGRREPGDIDVVWPPIIEKLEKHGTHRMILDVRSAHYEFDLTTAIDVFMRVATPLTGLALAIVIRPDQREVGIVMKTATRAFWNEAKLHTSIEEAVDWLDS</sequence>
<dbReference type="AlphaFoldDB" id="A0A4S2HCW2"/>
<dbReference type="Proteomes" id="UP000305451">
    <property type="component" value="Unassembled WGS sequence"/>
</dbReference>
<reference evidence="1 2" key="1">
    <citation type="journal article" date="2013" name="Int. J. Syst. Evol. Microbiol.">
        <title>Marinicauda pacifica gen. nov., sp. nov., a prosthecate alphaproteobacterium of the family Hyphomonadaceae isolated from deep seawater.</title>
        <authorList>
            <person name="Zhang X.Y."/>
            <person name="Li G.W."/>
            <person name="Wang C.S."/>
            <person name="Zhang Y.J."/>
            <person name="Xu X.W."/>
            <person name="Li H."/>
            <person name="Liu A."/>
            <person name="Liu C."/>
            <person name="Xie B.B."/>
            <person name="Qin Q.L."/>
            <person name="Xu Z."/>
            <person name="Chen X.L."/>
            <person name="Zhou B.C."/>
            <person name="Zhang Y.Z."/>
        </authorList>
    </citation>
    <scope>NUCLEOTIDE SEQUENCE [LARGE SCALE GENOMIC DNA]</scope>
    <source>
        <strain evidence="1 2">P-1 km-3</strain>
    </source>
</reference>
<gene>
    <name evidence="1" type="ORF">E5162_09645</name>
</gene>
<keyword evidence="2" id="KW-1185">Reference proteome</keyword>
<comment type="caution">
    <text evidence="1">The sequence shown here is derived from an EMBL/GenBank/DDBJ whole genome shotgun (WGS) entry which is preliminary data.</text>
</comment>
<dbReference type="RefSeq" id="WP_135945024.1">
    <property type="nucleotide sequence ID" value="NZ_BMEI01000002.1"/>
</dbReference>
<organism evidence="1 2">
    <name type="scientific">Marinicauda pacifica</name>
    <dbReference type="NCBI Taxonomy" id="1133559"/>
    <lineage>
        <taxon>Bacteria</taxon>
        <taxon>Pseudomonadati</taxon>
        <taxon>Pseudomonadota</taxon>
        <taxon>Alphaproteobacteria</taxon>
        <taxon>Maricaulales</taxon>
        <taxon>Maricaulaceae</taxon>
        <taxon>Marinicauda</taxon>
    </lineage>
</organism>
<evidence type="ECO:0000313" key="2">
    <source>
        <dbReference type="Proteomes" id="UP000305451"/>
    </source>
</evidence>
<evidence type="ECO:0000313" key="1">
    <source>
        <dbReference type="EMBL" id="TGY93302.1"/>
    </source>
</evidence>